<comment type="caution">
    <text evidence="11">The sequence shown here is derived from an EMBL/GenBank/DDBJ whole genome shotgun (WGS) entry which is preliminary data.</text>
</comment>
<keyword evidence="4 10" id="KW-0547">Nucleotide-binding</keyword>
<evidence type="ECO:0000256" key="8">
    <source>
        <dbReference type="ARBA" id="ARBA00039149"/>
    </source>
</evidence>
<feature type="binding site" evidence="10">
    <location>
        <begin position="18"/>
        <end position="28"/>
    </location>
    <ligand>
        <name>ATP</name>
        <dbReference type="ChEBI" id="CHEBI:30616"/>
    </ligand>
</feature>
<evidence type="ECO:0000256" key="6">
    <source>
        <dbReference type="ARBA" id="ARBA00022840"/>
    </source>
</evidence>
<dbReference type="InterPro" id="IPR014729">
    <property type="entry name" value="Rossmann-like_a/b/a_fold"/>
</dbReference>
<dbReference type="EC" id="6.3.4.20" evidence="8 10"/>
<proteinExistence type="inferred from homology"/>
<dbReference type="AlphaFoldDB" id="A0AAW4W474"/>
<sequence>MNRNTAEKENAMKALVLASGGVDSTTCLGLAVNKYGKENVIALTVAYGQKHTKEIEAARKTAEYYGVEHLYLDLEPIFRYSDCSLLKHSDREIPHESYAEQLKETDGSPVSTYVPFRNGLFLSSAASIALSKNCSVIYYGAHADDAAGNAYPDCSSAFHNAINEAIYQGSGGQLKVEAPFVSCTKAEVVKTGLELNVPYELTWSCYEGGEKPCGVCGTCIDRAEAFRLNGVKDPALDR</sequence>
<keyword evidence="12" id="KW-1185">Reference proteome</keyword>
<evidence type="ECO:0000313" key="12">
    <source>
        <dbReference type="Proteomes" id="UP001198612"/>
    </source>
</evidence>
<evidence type="ECO:0000256" key="2">
    <source>
        <dbReference type="ARBA" id="ARBA00022598"/>
    </source>
</evidence>
<feature type="binding site" evidence="10">
    <location>
        <position position="216"/>
    </location>
    <ligand>
        <name>Zn(2+)</name>
        <dbReference type="ChEBI" id="CHEBI:29105"/>
    </ligand>
</feature>
<evidence type="ECO:0000256" key="1">
    <source>
        <dbReference type="ARBA" id="ARBA00005061"/>
    </source>
</evidence>
<evidence type="ECO:0000256" key="4">
    <source>
        <dbReference type="ARBA" id="ARBA00022741"/>
    </source>
</evidence>
<evidence type="ECO:0000256" key="7">
    <source>
        <dbReference type="ARBA" id="ARBA00037993"/>
    </source>
</evidence>
<dbReference type="PIRSF" id="PIRSF006293">
    <property type="entry name" value="ExsB"/>
    <property type="match status" value="1"/>
</dbReference>
<keyword evidence="5 10" id="KW-0862">Zinc</keyword>
<dbReference type="SUPFAM" id="SSF52402">
    <property type="entry name" value="Adenine nucleotide alpha hydrolases-like"/>
    <property type="match status" value="1"/>
</dbReference>
<comment type="similarity">
    <text evidence="7 10">Belongs to the QueC family.</text>
</comment>
<dbReference type="NCBIfam" id="TIGR00364">
    <property type="entry name" value="7-cyano-7-deazaguanine synthase QueC"/>
    <property type="match status" value="1"/>
</dbReference>
<comment type="subunit">
    <text evidence="10">Homodimer.</text>
</comment>
<dbReference type="Pfam" id="PF06508">
    <property type="entry name" value="QueC"/>
    <property type="match status" value="1"/>
</dbReference>
<accession>A0AAW4W474</accession>
<comment type="function">
    <text evidence="10">Catalyzes the ATP-dependent conversion of 7-carboxy-7-deazaguanine (CDG) to 7-cyano-7-deazaguanine (preQ(0)).</text>
</comment>
<dbReference type="Proteomes" id="UP001198612">
    <property type="component" value="Unassembled WGS sequence"/>
</dbReference>
<evidence type="ECO:0000256" key="10">
    <source>
        <dbReference type="HAMAP-Rule" id="MF_01633"/>
    </source>
</evidence>
<dbReference type="GO" id="GO:0016879">
    <property type="term" value="F:ligase activity, forming carbon-nitrogen bonds"/>
    <property type="evidence" value="ECO:0007669"/>
    <property type="project" value="UniProtKB-UniRule"/>
</dbReference>
<comment type="pathway">
    <text evidence="1 10">Purine metabolism; 7-cyano-7-deazaguanine biosynthesis.</text>
</comment>
<dbReference type="GO" id="GO:0005524">
    <property type="term" value="F:ATP binding"/>
    <property type="evidence" value="ECO:0007669"/>
    <property type="project" value="UniProtKB-UniRule"/>
</dbReference>
<keyword evidence="10" id="KW-0671">Queuosine biosynthesis</keyword>
<dbReference type="PANTHER" id="PTHR42914:SF1">
    <property type="entry name" value="7-CYANO-7-DEAZAGUANINE SYNTHASE"/>
    <property type="match status" value="1"/>
</dbReference>
<name>A0AAW4W474_9FIRM</name>
<dbReference type="HAMAP" id="MF_01633">
    <property type="entry name" value="QueC"/>
    <property type="match status" value="1"/>
</dbReference>
<evidence type="ECO:0000256" key="3">
    <source>
        <dbReference type="ARBA" id="ARBA00022723"/>
    </source>
</evidence>
<dbReference type="RefSeq" id="WP_227588820.1">
    <property type="nucleotide sequence ID" value="NZ_JAJEQQ010000015.1"/>
</dbReference>
<dbReference type="PANTHER" id="PTHR42914">
    <property type="entry name" value="7-CYANO-7-DEAZAGUANINE SYNTHASE"/>
    <property type="match status" value="1"/>
</dbReference>
<dbReference type="GO" id="GO:0008270">
    <property type="term" value="F:zinc ion binding"/>
    <property type="evidence" value="ECO:0007669"/>
    <property type="project" value="UniProtKB-UniRule"/>
</dbReference>
<comment type="cofactor">
    <cofactor evidence="10">
        <name>Zn(2+)</name>
        <dbReference type="ChEBI" id="CHEBI:29105"/>
    </cofactor>
    <text evidence="10">Binds 1 zinc ion per subunit.</text>
</comment>
<dbReference type="CDD" id="cd01995">
    <property type="entry name" value="QueC-like"/>
    <property type="match status" value="1"/>
</dbReference>
<reference evidence="11 12" key="1">
    <citation type="submission" date="2021-10" db="EMBL/GenBank/DDBJ databases">
        <title>Anaerobic single-cell dispensing facilitates the cultivation of human gut bacteria.</title>
        <authorList>
            <person name="Afrizal A."/>
        </authorList>
    </citation>
    <scope>NUCLEOTIDE SEQUENCE [LARGE SCALE GENOMIC DNA]</scope>
    <source>
        <strain evidence="11 12">CLA-AA-H217</strain>
    </source>
</reference>
<comment type="catalytic activity">
    <reaction evidence="9 10">
        <text>7-carboxy-7-carbaguanine + NH4(+) + 2 ATP = 7-cyano-7-carbaguanine + 2 AMP + 2 diphosphate + 2 H(+)</text>
        <dbReference type="Rhea" id="RHEA:27982"/>
        <dbReference type="ChEBI" id="CHEBI:15378"/>
        <dbReference type="ChEBI" id="CHEBI:28938"/>
        <dbReference type="ChEBI" id="CHEBI:30616"/>
        <dbReference type="ChEBI" id="CHEBI:33019"/>
        <dbReference type="ChEBI" id="CHEBI:45075"/>
        <dbReference type="ChEBI" id="CHEBI:61036"/>
        <dbReference type="ChEBI" id="CHEBI:456215"/>
        <dbReference type="EC" id="6.3.4.20"/>
    </reaction>
</comment>
<dbReference type="Gene3D" id="3.40.50.620">
    <property type="entry name" value="HUPs"/>
    <property type="match status" value="1"/>
</dbReference>
<dbReference type="InterPro" id="IPR018317">
    <property type="entry name" value="QueC"/>
</dbReference>
<gene>
    <name evidence="10 11" type="primary">queC</name>
    <name evidence="11" type="ORF">LKD40_10805</name>
</gene>
<organism evidence="11 12">
    <name type="scientific">Blautia fusiformis</name>
    <dbReference type="NCBI Taxonomy" id="2881264"/>
    <lineage>
        <taxon>Bacteria</taxon>
        <taxon>Bacillati</taxon>
        <taxon>Bacillota</taxon>
        <taxon>Clostridia</taxon>
        <taxon>Lachnospirales</taxon>
        <taxon>Lachnospiraceae</taxon>
        <taxon>Blautia</taxon>
    </lineage>
</organism>
<dbReference type="GO" id="GO:0008616">
    <property type="term" value="P:tRNA queuosine(34) biosynthetic process"/>
    <property type="evidence" value="ECO:0007669"/>
    <property type="project" value="UniProtKB-UniRule"/>
</dbReference>
<dbReference type="EMBL" id="JAJEQQ010000015">
    <property type="protein sequence ID" value="MCC2228285.1"/>
    <property type="molecule type" value="Genomic_DNA"/>
</dbReference>
<evidence type="ECO:0000313" key="11">
    <source>
        <dbReference type="EMBL" id="MCC2228285.1"/>
    </source>
</evidence>
<keyword evidence="6 10" id="KW-0067">ATP-binding</keyword>
<evidence type="ECO:0000256" key="9">
    <source>
        <dbReference type="ARBA" id="ARBA00047890"/>
    </source>
</evidence>
<keyword evidence="3 10" id="KW-0479">Metal-binding</keyword>
<keyword evidence="2 10" id="KW-0436">Ligase</keyword>
<feature type="binding site" evidence="10">
    <location>
        <position position="213"/>
    </location>
    <ligand>
        <name>Zn(2+)</name>
        <dbReference type="ChEBI" id="CHEBI:29105"/>
    </ligand>
</feature>
<protein>
    <recommendedName>
        <fullName evidence="8 10">7-cyano-7-deazaguanine synthase</fullName>
        <ecNumber evidence="8 10">6.3.4.20</ecNumber>
    </recommendedName>
    <alternativeName>
        <fullName evidence="10">7-cyano-7-carbaguanine synthase</fullName>
    </alternativeName>
    <alternativeName>
        <fullName evidence="10">PreQ(0) synthase</fullName>
    </alternativeName>
    <alternativeName>
        <fullName evidence="10">Queuosine biosynthesis protein QueC</fullName>
    </alternativeName>
</protein>
<feature type="binding site" evidence="10">
    <location>
        <position position="219"/>
    </location>
    <ligand>
        <name>Zn(2+)</name>
        <dbReference type="ChEBI" id="CHEBI:29105"/>
    </ligand>
</feature>
<evidence type="ECO:0000256" key="5">
    <source>
        <dbReference type="ARBA" id="ARBA00022833"/>
    </source>
</evidence>
<feature type="binding site" evidence="10">
    <location>
        <position position="205"/>
    </location>
    <ligand>
        <name>Zn(2+)</name>
        <dbReference type="ChEBI" id="CHEBI:29105"/>
    </ligand>
</feature>